<dbReference type="InterPro" id="IPR002881">
    <property type="entry name" value="DUF58"/>
</dbReference>
<organism evidence="2 3">
    <name type="scientific">Cryobacterium zhongshanensis</name>
    <dbReference type="NCBI Taxonomy" id="2928153"/>
    <lineage>
        <taxon>Bacteria</taxon>
        <taxon>Bacillati</taxon>
        <taxon>Actinomycetota</taxon>
        <taxon>Actinomycetes</taxon>
        <taxon>Micrococcales</taxon>
        <taxon>Microbacteriaceae</taxon>
        <taxon>Cryobacterium</taxon>
    </lineage>
</organism>
<dbReference type="Proteomes" id="UP001165341">
    <property type="component" value="Unassembled WGS sequence"/>
</dbReference>
<evidence type="ECO:0000259" key="1">
    <source>
        <dbReference type="Pfam" id="PF01882"/>
    </source>
</evidence>
<dbReference type="Pfam" id="PF01882">
    <property type="entry name" value="DUF58"/>
    <property type="match status" value="1"/>
</dbReference>
<dbReference type="AlphaFoldDB" id="A0AA41UF41"/>
<evidence type="ECO:0000313" key="2">
    <source>
        <dbReference type="EMBL" id="MCI4657620.1"/>
    </source>
</evidence>
<dbReference type="RefSeq" id="WP_243011472.1">
    <property type="nucleotide sequence ID" value="NZ_JALGAR010000001.1"/>
</dbReference>
<proteinExistence type="predicted"/>
<comment type="caution">
    <text evidence="2">The sequence shown here is derived from an EMBL/GenBank/DDBJ whole genome shotgun (WGS) entry which is preliminary data.</text>
</comment>
<keyword evidence="3" id="KW-1185">Reference proteome</keyword>
<reference evidence="2" key="1">
    <citation type="submission" date="2022-03" db="EMBL/GenBank/DDBJ databases">
        <title>Cryobacterium sp. nov. strain ZS14-85, isolated from Antarctic soil.</title>
        <authorList>
            <person name="Li J."/>
            <person name="Niu G."/>
        </authorList>
    </citation>
    <scope>NUCLEOTIDE SEQUENCE</scope>
    <source>
        <strain evidence="2">ZS14-85</strain>
    </source>
</reference>
<dbReference type="PANTHER" id="PTHR33608:SF6">
    <property type="entry name" value="BLL2464 PROTEIN"/>
    <property type="match status" value="1"/>
</dbReference>
<dbReference type="EMBL" id="JALGAR010000001">
    <property type="protein sequence ID" value="MCI4657620.1"/>
    <property type="molecule type" value="Genomic_DNA"/>
</dbReference>
<accession>A0AA41UF41</accession>
<sequence>MDFDDLREYAPGDDVRDIDWNATARSSATLVRRYRSERKQIVTFLVDTGRSMSAVTRRLEPKTQIVVDLVGTMAYLATKHGDDVGLLYGDARAPRRIEPGRSDAHLERILRAIGETPGPIAPRGDVGALLEHAARTIHRRMILICVTDEAPLDERTISLVRSLRARHEILWLSVGDTRLEVGRKFRSPIAYDVSTRRSLPAFLLSAHGVSAEASASRERESVARTDVLERAGVSNATIHSLAEVLPELIAMFSRRGYARG</sequence>
<feature type="domain" description="DUF58" evidence="1">
    <location>
        <begin position="5"/>
        <end position="178"/>
    </location>
</feature>
<evidence type="ECO:0000313" key="3">
    <source>
        <dbReference type="Proteomes" id="UP001165341"/>
    </source>
</evidence>
<gene>
    <name evidence="2" type="ORF">MQH31_07335</name>
</gene>
<protein>
    <submittedName>
        <fullName evidence="2">DUF58 domain-containing protein</fullName>
    </submittedName>
</protein>
<name>A0AA41UF41_9MICO</name>
<dbReference type="PANTHER" id="PTHR33608">
    <property type="entry name" value="BLL2464 PROTEIN"/>
    <property type="match status" value="1"/>
</dbReference>